<evidence type="ECO:0000313" key="2">
    <source>
        <dbReference type="EMBL" id="GGP16916.1"/>
    </source>
</evidence>
<evidence type="ECO:0000313" key="3">
    <source>
        <dbReference type="Proteomes" id="UP000660745"/>
    </source>
</evidence>
<dbReference type="EMBL" id="BMNK01000022">
    <property type="protein sequence ID" value="GGP16916.1"/>
    <property type="molecule type" value="Genomic_DNA"/>
</dbReference>
<dbReference type="Proteomes" id="UP000660745">
    <property type="component" value="Unassembled WGS sequence"/>
</dbReference>
<organism evidence="2 3">
    <name type="scientific">Nonomuraea glycinis</name>
    <dbReference type="NCBI Taxonomy" id="2047744"/>
    <lineage>
        <taxon>Bacteria</taxon>
        <taxon>Bacillati</taxon>
        <taxon>Actinomycetota</taxon>
        <taxon>Actinomycetes</taxon>
        <taxon>Streptosporangiales</taxon>
        <taxon>Streptosporangiaceae</taxon>
        <taxon>Nonomuraea</taxon>
    </lineage>
</organism>
<comment type="caution">
    <text evidence="2">The sequence shown here is derived from an EMBL/GenBank/DDBJ whole genome shotgun (WGS) entry which is preliminary data.</text>
</comment>
<feature type="coiled-coil region" evidence="1">
    <location>
        <begin position="7"/>
        <end position="34"/>
    </location>
</feature>
<dbReference type="AlphaFoldDB" id="A0A918AEZ8"/>
<name>A0A918AEZ8_9ACTN</name>
<accession>A0A918AEZ8</accession>
<protein>
    <submittedName>
        <fullName evidence="2">Uncharacterized protein</fullName>
    </submittedName>
</protein>
<reference evidence="2" key="1">
    <citation type="journal article" date="2014" name="Int. J. Syst. Evol. Microbiol.">
        <title>Complete genome sequence of Corynebacterium casei LMG S-19264T (=DSM 44701T), isolated from a smear-ripened cheese.</title>
        <authorList>
            <consortium name="US DOE Joint Genome Institute (JGI-PGF)"/>
            <person name="Walter F."/>
            <person name="Albersmeier A."/>
            <person name="Kalinowski J."/>
            <person name="Ruckert C."/>
        </authorList>
    </citation>
    <scope>NUCLEOTIDE SEQUENCE</scope>
    <source>
        <strain evidence="2">CGMCC 4.7430</strain>
    </source>
</reference>
<keyword evidence="3" id="KW-1185">Reference proteome</keyword>
<proteinExistence type="predicted"/>
<gene>
    <name evidence="2" type="ORF">GCM10012278_82630</name>
</gene>
<reference evidence="2" key="2">
    <citation type="submission" date="2020-09" db="EMBL/GenBank/DDBJ databases">
        <authorList>
            <person name="Sun Q."/>
            <person name="Zhou Y."/>
        </authorList>
    </citation>
    <scope>NUCLEOTIDE SEQUENCE</scope>
    <source>
        <strain evidence="2">CGMCC 4.7430</strain>
    </source>
</reference>
<evidence type="ECO:0000256" key="1">
    <source>
        <dbReference type="SAM" id="Coils"/>
    </source>
</evidence>
<keyword evidence="1" id="KW-0175">Coiled coil</keyword>
<sequence length="70" mass="8144">MSTKDDLRRLDEDLAKLKQDNKDLRDQIRDMGATDQFEIAAMIAQADERAGLIAELEARRETLRLRLEQE</sequence>
<dbReference type="RefSeq" id="WP_189144226.1">
    <property type="nucleotide sequence ID" value="NZ_BMNK01000022.1"/>
</dbReference>